<dbReference type="PRINTS" id="PR00385">
    <property type="entry name" value="P450"/>
</dbReference>
<dbReference type="SUPFAM" id="SSF48264">
    <property type="entry name" value="Cytochrome P450"/>
    <property type="match status" value="1"/>
</dbReference>
<dbReference type="PANTHER" id="PTHR24291">
    <property type="entry name" value="CYTOCHROME P450 FAMILY 4"/>
    <property type="match status" value="1"/>
</dbReference>
<reference evidence="10 11" key="1">
    <citation type="submission" date="2024-08" db="EMBL/GenBank/DDBJ databases">
        <authorList>
            <person name="Cucini C."/>
            <person name="Frati F."/>
        </authorList>
    </citation>
    <scope>NUCLEOTIDE SEQUENCE [LARGE SCALE GENOMIC DNA]</scope>
</reference>
<name>A0ABP1QLT9_9HEXA</name>
<proteinExistence type="inferred from homology"/>
<dbReference type="InterPro" id="IPR036396">
    <property type="entry name" value="Cyt_P450_sf"/>
</dbReference>
<evidence type="ECO:0000256" key="5">
    <source>
        <dbReference type="ARBA" id="ARBA00023002"/>
    </source>
</evidence>
<accession>A0ABP1QLT9</accession>
<keyword evidence="11" id="KW-1185">Reference proteome</keyword>
<keyword evidence="4 8" id="KW-0479">Metal-binding</keyword>
<evidence type="ECO:0000313" key="10">
    <source>
        <dbReference type="EMBL" id="CAL8101252.1"/>
    </source>
</evidence>
<evidence type="ECO:0000256" key="2">
    <source>
        <dbReference type="ARBA" id="ARBA00010617"/>
    </source>
</evidence>
<evidence type="ECO:0000313" key="11">
    <source>
        <dbReference type="Proteomes" id="UP001642540"/>
    </source>
</evidence>
<dbReference type="Proteomes" id="UP001642540">
    <property type="component" value="Unassembled WGS sequence"/>
</dbReference>
<comment type="caution">
    <text evidence="10">The sequence shown here is derived from an EMBL/GenBank/DDBJ whole genome shotgun (WGS) entry which is preliminary data.</text>
</comment>
<evidence type="ECO:0000256" key="1">
    <source>
        <dbReference type="ARBA" id="ARBA00001971"/>
    </source>
</evidence>
<organism evidence="10 11">
    <name type="scientific">Orchesella dallaii</name>
    <dbReference type="NCBI Taxonomy" id="48710"/>
    <lineage>
        <taxon>Eukaryota</taxon>
        <taxon>Metazoa</taxon>
        <taxon>Ecdysozoa</taxon>
        <taxon>Arthropoda</taxon>
        <taxon>Hexapoda</taxon>
        <taxon>Collembola</taxon>
        <taxon>Entomobryomorpha</taxon>
        <taxon>Entomobryoidea</taxon>
        <taxon>Orchesellidae</taxon>
        <taxon>Orchesellinae</taxon>
        <taxon>Orchesella</taxon>
    </lineage>
</organism>
<keyword evidence="6 8" id="KW-0408">Iron</keyword>
<dbReference type="Pfam" id="PF00067">
    <property type="entry name" value="p450"/>
    <property type="match status" value="1"/>
</dbReference>
<keyword evidence="9" id="KW-1133">Transmembrane helix</keyword>
<dbReference type="InterPro" id="IPR002401">
    <property type="entry name" value="Cyt_P450_E_grp-I"/>
</dbReference>
<dbReference type="PRINTS" id="PR00463">
    <property type="entry name" value="EP450I"/>
</dbReference>
<evidence type="ECO:0000256" key="8">
    <source>
        <dbReference type="RuleBase" id="RU000461"/>
    </source>
</evidence>
<gene>
    <name evidence="10" type="ORF">ODALV1_LOCUS10781</name>
</gene>
<evidence type="ECO:0000256" key="3">
    <source>
        <dbReference type="ARBA" id="ARBA00022617"/>
    </source>
</evidence>
<dbReference type="InterPro" id="IPR050196">
    <property type="entry name" value="Cytochrome_P450_Monoox"/>
</dbReference>
<dbReference type="PROSITE" id="PS00086">
    <property type="entry name" value="CYTOCHROME_P450"/>
    <property type="match status" value="1"/>
</dbReference>
<protein>
    <recommendedName>
        <fullName evidence="12">Cytochrome P450 4C1</fullName>
    </recommendedName>
</protein>
<keyword evidence="9" id="KW-0472">Membrane</keyword>
<comment type="cofactor">
    <cofactor evidence="1">
        <name>heme</name>
        <dbReference type="ChEBI" id="CHEBI:30413"/>
    </cofactor>
</comment>
<dbReference type="Gene3D" id="1.10.630.10">
    <property type="entry name" value="Cytochrome P450"/>
    <property type="match status" value="1"/>
</dbReference>
<evidence type="ECO:0008006" key="12">
    <source>
        <dbReference type="Google" id="ProtNLM"/>
    </source>
</evidence>
<dbReference type="PANTHER" id="PTHR24291:SF50">
    <property type="entry name" value="BIFUNCTIONAL ALBAFLAVENONE MONOOXYGENASE_TERPENE SYNTHASE"/>
    <property type="match status" value="1"/>
</dbReference>
<evidence type="ECO:0000256" key="7">
    <source>
        <dbReference type="ARBA" id="ARBA00023033"/>
    </source>
</evidence>
<feature type="transmembrane region" description="Helical" evidence="9">
    <location>
        <begin position="20"/>
        <end position="39"/>
    </location>
</feature>
<evidence type="ECO:0000256" key="9">
    <source>
        <dbReference type="SAM" id="Phobius"/>
    </source>
</evidence>
<evidence type="ECO:0000256" key="4">
    <source>
        <dbReference type="ARBA" id="ARBA00022723"/>
    </source>
</evidence>
<comment type="similarity">
    <text evidence="2 8">Belongs to the cytochrome P450 family.</text>
</comment>
<dbReference type="InterPro" id="IPR001128">
    <property type="entry name" value="Cyt_P450"/>
</dbReference>
<keyword evidence="7 8" id="KW-0503">Monooxygenase</keyword>
<dbReference type="InterPro" id="IPR017972">
    <property type="entry name" value="Cyt_P450_CS"/>
</dbReference>
<evidence type="ECO:0000256" key="6">
    <source>
        <dbReference type="ARBA" id="ARBA00023004"/>
    </source>
</evidence>
<keyword evidence="3 8" id="KW-0349">Heme</keyword>
<sequence length="527" mass="60627">MISLFSFVDVLGKKETGNLYPYLVFLLVVILFIVLFPNLKTVLWRPNKGNVSGAIDEFPGPLKLPFLGNSYVWPLFHPSKEILGWTRAAVKKWGPVFRMWNFSRPYIFISSSDLAIKLLREGLVDDKFEYLKNVSVAINGVGLVALDSEVHPKHRKLWNPFFNLKRIENSIGYMHSEGLKLLETLESLAGENSTSCRSQVFDLLPYVAHCTFDIACRICFGVDLNEAVSRDCLHQYCSDLHTISVNITERVFRPWLRSDWIYYKTTEGRKTKQCAERGANLIKKVIEFKRETRKCTDHKHQIANTCFLDRMLDLHEQGVLTDTQLLGELNVFVSAGSDTSGIVICIVIFYLSLHPEHQEKIVQELQEVLGSDFGNSSCPFTWDILKQFKYLELCIKECLRLFPLVPILPRRSTENIKLEDGRVIPRGVDVFINVDVIHRDPKYFPDPNIFRPERHSEGPIPAFMPFSIGNRNCVGQVYGMVTVKTIVAQLLMAYNWETTQREEDLQILYQTLQVPESVKCKIRKRLV</sequence>
<dbReference type="EMBL" id="CAXLJM020000033">
    <property type="protein sequence ID" value="CAL8101252.1"/>
    <property type="molecule type" value="Genomic_DNA"/>
</dbReference>
<keyword evidence="9" id="KW-0812">Transmembrane</keyword>
<keyword evidence="5 8" id="KW-0560">Oxidoreductase</keyword>